<dbReference type="CDD" id="cd00209">
    <property type="entry name" value="DHFR"/>
    <property type="match status" value="1"/>
</dbReference>
<dbReference type="InterPro" id="IPR001796">
    <property type="entry name" value="DHFR_dom"/>
</dbReference>
<evidence type="ECO:0000256" key="7">
    <source>
        <dbReference type="PIRNR" id="PIRNR000194"/>
    </source>
</evidence>
<dbReference type="SUPFAM" id="SSF53597">
    <property type="entry name" value="Dihydrofolate reductase-like"/>
    <property type="match status" value="1"/>
</dbReference>
<comment type="caution">
    <text evidence="10">The sequence shown here is derived from an EMBL/GenBank/DDBJ whole genome shotgun (WGS) entry which is preliminary data.</text>
</comment>
<comment type="similarity">
    <text evidence="2 7 8">Belongs to the dihydrofolate reductase family.</text>
</comment>
<dbReference type="PRINTS" id="PR00070">
    <property type="entry name" value="DHFR"/>
</dbReference>
<feature type="domain" description="DHFR" evidence="9">
    <location>
        <begin position="1"/>
        <end position="158"/>
    </location>
</feature>
<evidence type="ECO:0000313" key="11">
    <source>
        <dbReference type="Proteomes" id="UP000078447"/>
    </source>
</evidence>
<dbReference type="PIRSF" id="PIRSF000194">
    <property type="entry name" value="DHFR"/>
    <property type="match status" value="1"/>
</dbReference>
<organism evidence="10 11">
    <name type="scientific">Exiguobacterium undae</name>
    <dbReference type="NCBI Taxonomy" id="169177"/>
    <lineage>
        <taxon>Bacteria</taxon>
        <taxon>Bacillati</taxon>
        <taxon>Bacillota</taxon>
        <taxon>Bacilli</taxon>
        <taxon>Bacillales</taxon>
        <taxon>Bacillales Family XII. Incertae Sedis</taxon>
        <taxon>Exiguobacterium</taxon>
    </lineage>
</organism>
<dbReference type="InterPro" id="IPR024072">
    <property type="entry name" value="DHFR-like_dom_sf"/>
</dbReference>
<dbReference type="Proteomes" id="UP000078447">
    <property type="component" value="Unassembled WGS sequence"/>
</dbReference>
<evidence type="ECO:0000256" key="3">
    <source>
        <dbReference type="ARBA" id="ARBA00012856"/>
    </source>
</evidence>
<dbReference type="PROSITE" id="PS51330">
    <property type="entry name" value="DHFR_2"/>
    <property type="match status" value="1"/>
</dbReference>
<proteinExistence type="inferred from homology"/>
<gene>
    <name evidence="10" type="ORF">A3783_04475</name>
</gene>
<evidence type="ECO:0000256" key="1">
    <source>
        <dbReference type="ARBA" id="ARBA00004903"/>
    </source>
</evidence>
<dbReference type="PANTHER" id="PTHR48069">
    <property type="entry name" value="DIHYDROFOLATE REDUCTASE"/>
    <property type="match status" value="1"/>
</dbReference>
<name>A0ABX2VAE1_9BACL</name>
<comment type="function">
    <text evidence="7">Key enzyme in folate metabolism. Catalyzes an essential reaction for de novo glycine and purine synthesis, and for DNA precursor synthesis.</text>
</comment>
<comment type="catalytic activity">
    <reaction evidence="7">
        <text>(6S)-5,6,7,8-tetrahydrofolate + NADP(+) = 7,8-dihydrofolate + NADPH + H(+)</text>
        <dbReference type="Rhea" id="RHEA:15009"/>
        <dbReference type="ChEBI" id="CHEBI:15378"/>
        <dbReference type="ChEBI" id="CHEBI:57451"/>
        <dbReference type="ChEBI" id="CHEBI:57453"/>
        <dbReference type="ChEBI" id="CHEBI:57783"/>
        <dbReference type="ChEBI" id="CHEBI:58349"/>
        <dbReference type="EC" id="1.5.1.3"/>
    </reaction>
</comment>
<evidence type="ECO:0000313" key="10">
    <source>
        <dbReference type="EMBL" id="OAN15206.1"/>
    </source>
</evidence>
<keyword evidence="6 7" id="KW-0560">Oxidoreductase</keyword>
<dbReference type="EC" id="1.5.1.3" evidence="3 7"/>
<dbReference type="InterPro" id="IPR017925">
    <property type="entry name" value="DHFR_CS"/>
</dbReference>
<evidence type="ECO:0000256" key="4">
    <source>
        <dbReference type="ARBA" id="ARBA00022563"/>
    </source>
</evidence>
<keyword evidence="4 7" id="KW-0554">One-carbon metabolism</keyword>
<dbReference type="Gene3D" id="3.40.430.10">
    <property type="entry name" value="Dihydrofolate Reductase, subunit A"/>
    <property type="match status" value="1"/>
</dbReference>
<keyword evidence="11" id="KW-1185">Reference proteome</keyword>
<dbReference type="PANTHER" id="PTHR48069:SF3">
    <property type="entry name" value="DIHYDROFOLATE REDUCTASE"/>
    <property type="match status" value="1"/>
</dbReference>
<evidence type="ECO:0000256" key="2">
    <source>
        <dbReference type="ARBA" id="ARBA00009539"/>
    </source>
</evidence>
<dbReference type="PROSITE" id="PS00075">
    <property type="entry name" value="DHFR_1"/>
    <property type="match status" value="1"/>
</dbReference>
<reference evidence="10 11" key="1">
    <citation type="submission" date="2016-03" db="EMBL/GenBank/DDBJ databases">
        <authorList>
            <person name="Cho S.-Y."/>
            <person name="Lim S."/>
            <person name="Kim H."/>
            <person name="Soh E.H."/>
            <person name="Moon J.S."/>
        </authorList>
    </citation>
    <scope>NUCLEOTIDE SEQUENCE [LARGE SCALE GENOMIC DNA]</scope>
    <source>
        <strain evidence="10 11">KCTC 3810</strain>
    </source>
</reference>
<evidence type="ECO:0000256" key="6">
    <source>
        <dbReference type="ARBA" id="ARBA00023002"/>
    </source>
</evidence>
<dbReference type="EMBL" id="LVVL01000001">
    <property type="protein sequence ID" value="OAN15206.1"/>
    <property type="molecule type" value="Genomic_DNA"/>
</dbReference>
<dbReference type="InterPro" id="IPR012259">
    <property type="entry name" value="DHFR"/>
</dbReference>
<accession>A0ABX2VAE1</accession>
<comment type="pathway">
    <text evidence="1 7">Cofactor biosynthesis; tetrahydrofolate biosynthesis; 5,6,7,8-tetrahydrofolate from 7,8-dihydrofolate: step 1/1.</text>
</comment>
<evidence type="ECO:0000256" key="5">
    <source>
        <dbReference type="ARBA" id="ARBA00022857"/>
    </source>
</evidence>
<sequence length="159" mass="18132">MISHIVAYSTNRVIGRDNDMPWHLPADLAHFKKTTYGKPVIMGRKTFLSIGRPLPGRENIVITRDPDFHADGVTIWHDLSLLDAYVDTDEEVFLIGGGELFHQTLSRVSRIYATEIDAVIAGDVYYPPLPDTFRLAEKTSYTKDDQNPFSFVINRYDRT</sequence>
<dbReference type="RefSeq" id="WP_028106092.1">
    <property type="nucleotide sequence ID" value="NZ_LVVL01000001.1"/>
</dbReference>
<protein>
    <recommendedName>
        <fullName evidence="3 7">Dihydrofolate reductase</fullName>
        <ecNumber evidence="3 7">1.5.1.3</ecNumber>
    </recommendedName>
</protein>
<keyword evidence="5 7" id="KW-0521">NADP</keyword>
<dbReference type="Pfam" id="PF00186">
    <property type="entry name" value="DHFR_1"/>
    <property type="match status" value="1"/>
</dbReference>
<evidence type="ECO:0000256" key="8">
    <source>
        <dbReference type="RuleBase" id="RU004474"/>
    </source>
</evidence>
<evidence type="ECO:0000259" key="9">
    <source>
        <dbReference type="PROSITE" id="PS51330"/>
    </source>
</evidence>